<keyword evidence="1" id="KW-1133">Transmembrane helix</keyword>
<keyword evidence="1" id="KW-0472">Membrane</keyword>
<dbReference type="AlphaFoldDB" id="A0A9K3JXP1"/>
<evidence type="ECO:0000313" key="3">
    <source>
        <dbReference type="Proteomes" id="UP000215914"/>
    </source>
</evidence>
<proteinExistence type="predicted"/>
<protein>
    <submittedName>
        <fullName evidence="2">Uncharacterized protein</fullName>
    </submittedName>
</protein>
<evidence type="ECO:0000313" key="2">
    <source>
        <dbReference type="EMBL" id="KAF5822477.1"/>
    </source>
</evidence>
<dbReference type="Proteomes" id="UP000215914">
    <property type="component" value="Unassembled WGS sequence"/>
</dbReference>
<dbReference type="EMBL" id="MNCJ02000316">
    <property type="protein sequence ID" value="KAF5822477.1"/>
    <property type="molecule type" value="Genomic_DNA"/>
</dbReference>
<keyword evidence="3" id="KW-1185">Reference proteome</keyword>
<gene>
    <name evidence="2" type="ORF">HanXRQr2_Chr01g0026971</name>
</gene>
<reference evidence="2" key="2">
    <citation type="submission" date="2020-06" db="EMBL/GenBank/DDBJ databases">
        <title>Helianthus annuus Genome sequencing and assembly Release 2.</title>
        <authorList>
            <person name="Gouzy J."/>
            <person name="Langlade N."/>
            <person name="Munos S."/>
        </authorList>
    </citation>
    <scope>NUCLEOTIDE SEQUENCE</scope>
    <source>
        <tissue evidence="2">Leaves</tissue>
    </source>
</reference>
<evidence type="ECO:0000256" key="1">
    <source>
        <dbReference type="SAM" id="Phobius"/>
    </source>
</evidence>
<feature type="transmembrane region" description="Helical" evidence="1">
    <location>
        <begin position="6"/>
        <end position="29"/>
    </location>
</feature>
<organism evidence="2 3">
    <name type="scientific">Helianthus annuus</name>
    <name type="common">Common sunflower</name>
    <dbReference type="NCBI Taxonomy" id="4232"/>
    <lineage>
        <taxon>Eukaryota</taxon>
        <taxon>Viridiplantae</taxon>
        <taxon>Streptophyta</taxon>
        <taxon>Embryophyta</taxon>
        <taxon>Tracheophyta</taxon>
        <taxon>Spermatophyta</taxon>
        <taxon>Magnoliopsida</taxon>
        <taxon>eudicotyledons</taxon>
        <taxon>Gunneridae</taxon>
        <taxon>Pentapetalae</taxon>
        <taxon>asterids</taxon>
        <taxon>campanulids</taxon>
        <taxon>Asterales</taxon>
        <taxon>Asteraceae</taxon>
        <taxon>Asteroideae</taxon>
        <taxon>Heliantheae alliance</taxon>
        <taxon>Heliantheae</taxon>
        <taxon>Helianthus</taxon>
    </lineage>
</organism>
<dbReference type="Gramene" id="mRNA:HanXRQr2_Chr01g0026971">
    <property type="protein sequence ID" value="mRNA:HanXRQr2_Chr01g0026971"/>
    <property type="gene ID" value="HanXRQr2_Chr01g0026971"/>
</dbReference>
<keyword evidence="1" id="KW-0812">Transmembrane</keyword>
<name>A0A9K3JXP1_HELAN</name>
<sequence>MFLNPISLVFKSMTALASITLAFCMLLLFDAKLLSSWRSHWKQSLYSYDVEVGKLVDLAENALCEAA</sequence>
<accession>A0A9K3JXP1</accession>
<reference evidence="2" key="1">
    <citation type="journal article" date="2017" name="Nature">
        <title>The sunflower genome provides insights into oil metabolism, flowering and Asterid evolution.</title>
        <authorList>
            <person name="Badouin H."/>
            <person name="Gouzy J."/>
            <person name="Grassa C.J."/>
            <person name="Murat F."/>
            <person name="Staton S.E."/>
            <person name="Cottret L."/>
            <person name="Lelandais-Briere C."/>
            <person name="Owens G.L."/>
            <person name="Carrere S."/>
            <person name="Mayjonade B."/>
            <person name="Legrand L."/>
            <person name="Gill N."/>
            <person name="Kane N.C."/>
            <person name="Bowers J.E."/>
            <person name="Hubner S."/>
            <person name="Bellec A."/>
            <person name="Berard A."/>
            <person name="Berges H."/>
            <person name="Blanchet N."/>
            <person name="Boniface M.C."/>
            <person name="Brunel D."/>
            <person name="Catrice O."/>
            <person name="Chaidir N."/>
            <person name="Claudel C."/>
            <person name="Donnadieu C."/>
            <person name="Faraut T."/>
            <person name="Fievet G."/>
            <person name="Helmstetter N."/>
            <person name="King M."/>
            <person name="Knapp S.J."/>
            <person name="Lai Z."/>
            <person name="Le Paslier M.C."/>
            <person name="Lippi Y."/>
            <person name="Lorenzon L."/>
            <person name="Mandel J.R."/>
            <person name="Marage G."/>
            <person name="Marchand G."/>
            <person name="Marquand E."/>
            <person name="Bret-Mestries E."/>
            <person name="Morien E."/>
            <person name="Nambeesan S."/>
            <person name="Nguyen T."/>
            <person name="Pegot-Espagnet P."/>
            <person name="Pouilly N."/>
            <person name="Raftis F."/>
            <person name="Sallet E."/>
            <person name="Schiex T."/>
            <person name="Thomas J."/>
            <person name="Vandecasteele C."/>
            <person name="Vares D."/>
            <person name="Vear F."/>
            <person name="Vautrin S."/>
            <person name="Crespi M."/>
            <person name="Mangin B."/>
            <person name="Burke J.M."/>
            <person name="Salse J."/>
            <person name="Munos S."/>
            <person name="Vincourt P."/>
            <person name="Rieseberg L.H."/>
            <person name="Langlade N.B."/>
        </authorList>
    </citation>
    <scope>NUCLEOTIDE SEQUENCE</scope>
    <source>
        <tissue evidence="2">Leaves</tissue>
    </source>
</reference>
<comment type="caution">
    <text evidence="2">The sequence shown here is derived from an EMBL/GenBank/DDBJ whole genome shotgun (WGS) entry which is preliminary data.</text>
</comment>